<organism evidence="2 3">
    <name type="scientific">Astyanax mexicanus</name>
    <name type="common">Blind cave fish</name>
    <name type="synonym">Astyanax fasciatus mexicanus</name>
    <dbReference type="NCBI Taxonomy" id="7994"/>
    <lineage>
        <taxon>Eukaryota</taxon>
        <taxon>Metazoa</taxon>
        <taxon>Chordata</taxon>
        <taxon>Craniata</taxon>
        <taxon>Vertebrata</taxon>
        <taxon>Euteleostomi</taxon>
        <taxon>Actinopterygii</taxon>
        <taxon>Neopterygii</taxon>
        <taxon>Teleostei</taxon>
        <taxon>Ostariophysi</taxon>
        <taxon>Characiformes</taxon>
        <taxon>Characoidei</taxon>
        <taxon>Acestrorhamphidae</taxon>
        <taxon>Acestrorhamphinae</taxon>
        <taxon>Astyanax</taxon>
    </lineage>
</organism>
<dbReference type="Proteomes" id="UP000018467">
    <property type="component" value="Unassembled WGS sequence"/>
</dbReference>
<dbReference type="InterPro" id="IPR008382">
    <property type="entry name" value="SPHK1-interactor_AKAP_110"/>
</dbReference>
<feature type="region of interest" description="Disordered" evidence="1">
    <location>
        <begin position="166"/>
        <end position="192"/>
    </location>
</feature>
<sequence>DPVEASFNTQSYPQPDYDQSSIFTTLEAYSSALDETQARRSDVENLKPKPVEADIIHQFADMLAVDILDATVRRRGTQFNTDRMEITDVPETTKWTISDQETLAKKLASEIFESALEELAQHSGLTGGRSEFLQEQISEKDLHCDPYSSMHCCDHEEPDMEVDYSKMEENESKQPHERLFNDPGSRAQGHSESDFTAAYSNTLSDMANMGSLDYPDAPPSTPLLPEMMKSRASFTRKLKGGLAMEFLPSPPPPTPKDQQSESLSEDKMTETVSDKSEFMVRLMRSLSLACSQHGEKDTEGQDSGIIGMEDEGKPQNRISTLSDYAAWLSEDIINCITAANPDSRVNRDAPVRDVQLLAHHLAQEIIIMSVAEVMGTKRVDRKNEQNSHMSNVVDGMASCVEASVEKATPPLGDTLLPSLSPPVQDMEVLRALAGRLIAQTLVQAVSELEKGIIQRATRQQLPGEASEAVPSEARKVQGRDLCLNTTTTTMSKQTTSTQCCNGESVQNYIMSDSRTLCSLSLKAQFHSWTVEDLLVSVLQYCEDPQTARRGQRKSDRSLLGH</sequence>
<dbReference type="AlphaFoldDB" id="A0A3B1JHD9"/>
<dbReference type="GO" id="GO:0005737">
    <property type="term" value="C:cytoplasm"/>
    <property type="evidence" value="ECO:0007669"/>
    <property type="project" value="TreeGrafter"/>
</dbReference>
<evidence type="ECO:0000256" key="1">
    <source>
        <dbReference type="SAM" id="MobiDB-lite"/>
    </source>
</evidence>
<dbReference type="GeneTree" id="ENSGT00650000094770"/>
<feature type="region of interest" description="Disordered" evidence="1">
    <location>
        <begin position="243"/>
        <end position="274"/>
    </location>
</feature>
<evidence type="ECO:0000313" key="2">
    <source>
        <dbReference type="Ensembl" id="ENSAMXP00000040729.1"/>
    </source>
</evidence>
<dbReference type="Bgee" id="ENSAMXG00000042861">
    <property type="expression patterns" value="Expressed in pharyngeal gill and 6 other cell types or tissues"/>
</dbReference>
<dbReference type="InParanoid" id="A0A3B1JHD9"/>
<feature type="compositionally biased region" description="Basic and acidic residues" evidence="1">
    <location>
        <begin position="264"/>
        <end position="274"/>
    </location>
</feature>
<feature type="region of interest" description="Disordered" evidence="1">
    <location>
        <begin position="291"/>
        <end position="314"/>
    </location>
</feature>
<reference evidence="2" key="3">
    <citation type="submission" date="2025-08" db="UniProtKB">
        <authorList>
            <consortium name="Ensembl"/>
        </authorList>
    </citation>
    <scope>IDENTIFICATION</scope>
</reference>
<feature type="compositionally biased region" description="Basic and acidic residues" evidence="1">
    <location>
        <begin position="166"/>
        <end position="180"/>
    </location>
</feature>
<evidence type="ECO:0000313" key="3">
    <source>
        <dbReference type="Proteomes" id="UP000018467"/>
    </source>
</evidence>
<reference evidence="3" key="1">
    <citation type="submission" date="2013-03" db="EMBL/GenBank/DDBJ databases">
        <authorList>
            <person name="Jeffery W."/>
            <person name="Warren W."/>
            <person name="Wilson R.K."/>
        </authorList>
    </citation>
    <scope>NUCLEOTIDE SEQUENCE</scope>
    <source>
        <strain evidence="3">female</strain>
    </source>
</reference>
<dbReference type="PANTHER" id="PTHR10226">
    <property type="entry name" value="A KINASE ANCHOR PROTEIN"/>
    <property type="match status" value="1"/>
</dbReference>
<dbReference type="PANTHER" id="PTHR10226:SF3">
    <property type="entry name" value="A-KINASE ANCHOR PROTEIN 11"/>
    <property type="match status" value="1"/>
</dbReference>
<reference evidence="3" key="2">
    <citation type="journal article" date="2014" name="Nat. Commun.">
        <title>The cavefish genome reveals candidate genes for eye loss.</title>
        <authorList>
            <person name="McGaugh S.E."/>
            <person name="Gross J.B."/>
            <person name="Aken B."/>
            <person name="Blin M."/>
            <person name="Borowsky R."/>
            <person name="Chalopin D."/>
            <person name="Hinaux H."/>
            <person name="Jeffery W.R."/>
            <person name="Keene A."/>
            <person name="Ma L."/>
            <person name="Minx P."/>
            <person name="Murphy D."/>
            <person name="O'Quin K.E."/>
            <person name="Retaux S."/>
            <person name="Rohner N."/>
            <person name="Searle S.M."/>
            <person name="Stahl B.A."/>
            <person name="Tabin C."/>
            <person name="Volff J.N."/>
            <person name="Yoshizawa M."/>
            <person name="Warren W.C."/>
        </authorList>
    </citation>
    <scope>NUCLEOTIDE SEQUENCE [LARGE SCALE GENOMIC DNA]</scope>
    <source>
        <strain evidence="3">female</strain>
    </source>
</reference>
<reference evidence="2" key="4">
    <citation type="submission" date="2025-09" db="UniProtKB">
        <authorList>
            <consortium name="Ensembl"/>
        </authorList>
    </citation>
    <scope>IDENTIFICATION</scope>
</reference>
<keyword evidence="3" id="KW-1185">Reference proteome</keyword>
<dbReference type="GO" id="GO:0051018">
    <property type="term" value="F:protein kinase A binding"/>
    <property type="evidence" value="ECO:0007669"/>
    <property type="project" value="TreeGrafter"/>
</dbReference>
<name>A0A3B1JHD9_ASTMX</name>
<dbReference type="GO" id="GO:0008104">
    <property type="term" value="P:intracellular protein localization"/>
    <property type="evidence" value="ECO:0007669"/>
    <property type="project" value="TreeGrafter"/>
</dbReference>
<proteinExistence type="predicted"/>
<dbReference type="Ensembl" id="ENSAMXT00000044302.1">
    <property type="protein sequence ID" value="ENSAMXP00000040729.1"/>
    <property type="gene ID" value="ENSAMXG00000042861.1"/>
</dbReference>
<accession>A0A3B1JHD9</accession>
<protein>
    <submittedName>
        <fullName evidence="2">Si:dkey-171c9.3</fullName>
    </submittedName>
</protein>